<keyword evidence="1" id="KW-0472">Membrane</keyword>
<feature type="transmembrane region" description="Helical" evidence="1">
    <location>
        <begin position="41"/>
        <end position="62"/>
    </location>
</feature>
<organism evidence="2 3">
    <name type="scientific">Ectopseudomonas mendocina S5.2</name>
    <dbReference type="NCBI Taxonomy" id="1225174"/>
    <lineage>
        <taxon>Bacteria</taxon>
        <taxon>Pseudomonadati</taxon>
        <taxon>Pseudomonadota</taxon>
        <taxon>Gammaproteobacteria</taxon>
        <taxon>Pseudomonadales</taxon>
        <taxon>Pseudomonadaceae</taxon>
        <taxon>Ectopseudomonas</taxon>
    </lineage>
</organism>
<sequence length="87" mass="9310">MPQNNVRSNSWWDVSVQTARDGSRCSRHLHASSDQRLAAEYGAVLLLGIVVHGAGVTMALWVGNEEGTVTGLGLLNFLAAPLLLLLL</sequence>
<evidence type="ECO:0000256" key="1">
    <source>
        <dbReference type="SAM" id="Phobius"/>
    </source>
</evidence>
<protein>
    <submittedName>
        <fullName evidence="2">Uncharacterized protein</fullName>
    </submittedName>
</protein>
<keyword evidence="3" id="KW-1185">Reference proteome</keyword>
<reference evidence="2 3" key="1">
    <citation type="submission" date="2015-11" db="EMBL/GenBank/DDBJ databases">
        <authorList>
            <person name="Chong T.M."/>
            <person name="Chan K.G."/>
            <person name="Dessaux Y."/>
        </authorList>
    </citation>
    <scope>NUCLEOTIDE SEQUENCE [LARGE SCALE GENOMIC DNA]</scope>
    <source>
        <strain evidence="2 3">S5.2</strain>
    </source>
</reference>
<keyword evidence="1" id="KW-1133">Transmembrane helix</keyword>
<name>A0ABM5VU57_ECTME</name>
<evidence type="ECO:0000313" key="2">
    <source>
        <dbReference type="EMBL" id="ALN18374.1"/>
    </source>
</evidence>
<gene>
    <name evidence="2" type="ORF">DW68_006965</name>
</gene>
<evidence type="ECO:0000313" key="3">
    <source>
        <dbReference type="Proteomes" id="UP000028530"/>
    </source>
</evidence>
<dbReference type="Proteomes" id="UP000028530">
    <property type="component" value="Chromosome"/>
</dbReference>
<keyword evidence="1" id="KW-0812">Transmembrane</keyword>
<feature type="transmembrane region" description="Helical" evidence="1">
    <location>
        <begin position="68"/>
        <end position="86"/>
    </location>
</feature>
<dbReference type="EMBL" id="CP013124">
    <property type="protein sequence ID" value="ALN18374.1"/>
    <property type="molecule type" value="Genomic_DNA"/>
</dbReference>
<proteinExistence type="predicted"/>
<accession>A0ABM5VU57</accession>